<accession>A0A0F7ZSN3</accession>
<organism evidence="2 3">
    <name type="scientific">Hirsutella minnesotensis 3608</name>
    <dbReference type="NCBI Taxonomy" id="1043627"/>
    <lineage>
        <taxon>Eukaryota</taxon>
        <taxon>Fungi</taxon>
        <taxon>Dikarya</taxon>
        <taxon>Ascomycota</taxon>
        <taxon>Pezizomycotina</taxon>
        <taxon>Sordariomycetes</taxon>
        <taxon>Hypocreomycetidae</taxon>
        <taxon>Hypocreales</taxon>
        <taxon>Ophiocordycipitaceae</taxon>
        <taxon>Hirsutella</taxon>
    </lineage>
</organism>
<evidence type="ECO:0008006" key="4">
    <source>
        <dbReference type="Google" id="ProtNLM"/>
    </source>
</evidence>
<keyword evidence="3" id="KW-1185">Reference proteome</keyword>
<reference evidence="2 3" key="1">
    <citation type="journal article" date="2014" name="Genome Biol. Evol.">
        <title>Comparative genomics and transcriptomics analyses reveal divergent lifestyle features of nematode endoparasitic fungus Hirsutella minnesotensis.</title>
        <authorList>
            <person name="Lai Y."/>
            <person name="Liu K."/>
            <person name="Zhang X."/>
            <person name="Zhang X."/>
            <person name="Li K."/>
            <person name="Wang N."/>
            <person name="Shu C."/>
            <person name="Wu Y."/>
            <person name="Wang C."/>
            <person name="Bushley K.E."/>
            <person name="Xiang M."/>
            <person name="Liu X."/>
        </authorList>
    </citation>
    <scope>NUCLEOTIDE SEQUENCE [LARGE SCALE GENOMIC DNA]</scope>
    <source>
        <strain evidence="2 3">3608</strain>
    </source>
</reference>
<dbReference type="AlphaFoldDB" id="A0A0F7ZSN3"/>
<feature type="compositionally biased region" description="Pro residues" evidence="1">
    <location>
        <begin position="19"/>
        <end position="28"/>
    </location>
</feature>
<evidence type="ECO:0000256" key="1">
    <source>
        <dbReference type="SAM" id="MobiDB-lite"/>
    </source>
</evidence>
<feature type="compositionally biased region" description="Low complexity" evidence="1">
    <location>
        <begin position="36"/>
        <end position="56"/>
    </location>
</feature>
<feature type="region of interest" description="Disordered" evidence="1">
    <location>
        <begin position="332"/>
        <end position="351"/>
    </location>
</feature>
<feature type="compositionally biased region" description="Polar residues" evidence="1">
    <location>
        <begin position="648"/>
        <end position="661"/>
    </location>
</feature>
<feature type="region of interest" description="Disordered" evidence="1">
    <location>
        <begin position="622"/>
        <end position="661"/>
    </location>
</feature>
<feature type="region of interest" description="Disordered" evidence="1">
    <location>
        <begin position="171"/>
        <end position="284"/>
    </location>
</feature>
<protein>
    <recommendedName>
        <fullName evidence="4">BTB domain-containing protein</fullName>
    </recommendedName>
</protein>
<proteinExistence type="predicted"/>
<feature type="region of interest" description="Disordered" evidence="1">
    <location>
        <begin position="1"/>
        <end position="128"/>
    </location>
</feature>
<dbReference type="OrthoDB" id="5329403at2759"/>
<feature type="compositionally biased region" description="Low complexity" evidence="1">
    <location>
        <begin position="630"/>
        <end position="647"/>
    </location>
</feature>
<feature type="compositionally biased region" description="Polar residues" evidence="1">
    <location>
        <begin position="332"/>
        <end position="344"/>
    </location>
</feature>
<dbReference type="EMBL" id="KQ030567">
    <property type="protein sequence ID" value="KJZ71663.1"/>
    <property type="molecule type" value="Genomic_DNA"/>
</dbReference>
<dbReference type="Proteomes" id="UP000054481">
    <property type="component" value="Unassembled WGS sequence"/>
</dbReference>
<sequence length="818" mass="87268">MAPSNGPVVSRRAASGQPPVRPVIPALPLPYVRRQASAAAAAPAAPARSPLSDSASGSQDNPGAVKRQPQHTHIQSPASVAPQVVHAGKDIQAASHQHKYADARANGHGPPSVVSSAGKSDAAPVDARDGQDAQIGHDLSKLHFQAAKPSLQMPPNGLPELAATPLGAAAEHRRPTQADGHHPVQAPDSRLPSAISSTSYQMPPPFQPANQPLNIMGNGDVAQCPRPHQQNGHHPLHQSHPSNGSIHFGTFRDSQSSSPGPPLSGGLAPPPGIAGPDGRPPYMTHAANGFPPMMPFGGDVIPMANFDNYGRPSVAYGHMESYPPYGPSFAPSTPHSFHGSQSSGHPEDNGMYGPFPAPVQRNGATAAGDDGLAHNQQRRMFGPPDYPNMQLTMGPPHMMPHNDHGDGIMLYAQQLFASPDFADCTLDLRFPGDSTRSIQIPAHRLILCRSAELAALVRKCLLEPEATKEGASFMIVVEADSQWMRPEAVYMAVQRLYGLPLLQIPSHNRADSNNLVEAGSAREQLEFSLSYAYAGHILGWAPVVRRGCEVAAHLVGWQTMERALEFALEGYRDKGTHDSFRLGDGSRTILNAVGSFIVHNVPPSFNVDLSVDEPKAYARLPVHLPPLSTPPSSSAGAESQASSQPASRNSSVQLGKGRPSQQMAHIQFGDLSLAESRNGVESETPKANKQATPVSHTILSRILLNLPFTNLKMILDSAPGNSTVWANADVRHRVIRRAVEARETRRRRILEAIADGNVAVPGPVRAALRSPTPQDVGRWSSLGWQEEMVACSGPEAVALVRSWVPLRETQNGSSGDYP</sequence>
<evidence type="ECO:0000313" key="3">
    <source>
        <dbReference type="Proteomes" id="UP000054481"/>
    </source>
</evidence>
<feature type="compositionally biased region" description="Basic and acidic residues" evidence="1">
    <location>
        <begin position="171"/>
        <end position="182"/>
    </location>
</feature>
<gene>
    <name evidence="2" type="ORF">HIM_08975</name>
</gene>
<name>A0A0F7ZSN3_9HYPO</name>
<evidence type="ECO:0000313" key="2">
    <source>
        <dbReference type="EMBL" id="KJZ71663.1"/>
    </source>
</evidence>